<evidence type="ECO:0008006" key="4">
    <source>
        <dbReference type="Google" id="ProtNLM"/>
    </source>
</evidence>
<evidence type="ECO:0000256" key="1">
    <source>
        <dbReference type="SAM" id="SignalP"/>
    </source>
</evidence>
<dbReference type="RefSeq" id="WP_106204744.1">
    <property type="nucleotide sequence ID" value="NZ_PVTD01000003.1"/>
</dbReference>
<gene>
    <name evidence="2" type="ORF">CLV78_103238</name>
</gene>
<name>A0A2T0RTA1_9RHOB</name>
<organism evidence="2 3">
    <name type="scientific">Aliiruegeria haliotis</name>
    <dbReference type="NCBI Taxonomy" id="1280846"/>
    <lineage>
        <taxon>Bacteria</taxon>
        <taxon>Pseudomonadati</taxon>
        <taxon>Pseudomonadota</taxon>
        <taxon>Alphaproteobacteria</taxon>
        <taxon>Rhodobacterales</taxon>
        <taxon>Roseobacteraceae</taxon>
        <taxon>Aliiruegeria</taxon>
    </lineage>
</organism>
<evidence type="ECO:0000313" key="2">
    <source>
        <dbReference type="EMBL" id="PRY24372.1"/>
    </source>
</evidence>
<dbReference type="Proteomes" id="UP000239480">
    <property type="component" value="Unassembled WGS sequence"/>
</dbReference>
<sequence length="133" mass="15044">MTRLILLLALPVALVACTTPRETCLKSATKDLAVIDRLIIETQGNLQRGYGVTREPYTASRVDVCVGSGRYRYGSPGLAWNYCSRPETRYRDKPVAIDRTAEKRKLAELKQTRAKLVKETNQRIGQCDLRYPN</sequence>
<keyword evidence="1" id="KW-0732">Signal</keyword>
<proteinExistence type="predicted"/>
<keyword evidence="3" id="KW-1185">Reference proteome</keyword>
<accession>A0A2T0RTA1</accession>
<evidence type="ECO:0000313" key="3">
    <source>
        <dbReference type="Proteomes" id="UP000239480"/>
    </source>
</evidence>
<feature type="chain" id="PRO_5015429972" description="Endonuclease YncB(Thermonuclease family)" evidence="1">
    <location>
        <begin position="17"/>
        <end position="133"/>
    </location>
</feature>
<reference evidence="2 3" key="1">
    <citation type="submission" date="2018-03" db="EMBL/GenBank/DDBJ databases">
        <title>Genomic Encyclopedia of Archaeal and Bacterial Type Strains, Phase II (KMG-II): from individual species to whole genera.</title>
        <authorList>
            <person name="Goeker M."/>
        </authorList>
    </citation>
    <scope>NUCLEOTIDE SEQUENCE [LARGE SCALE GENOMIC DNA]</scope>
    <source>
        <strain evidence="2 3">DSM 29328</strain>
    </source>
</reference>
<comment type="caution">
    <text evidence="2">The sequence shown here is derived from an EMBL/GenBank/DDBJ whole genome shotgun (WGS) entry which is preliminary data.</text>
</comment>
<dbReference type="PROSITE" id="PS51257">
    <property type="entry name" value="PROKAR_LIPOPROTEIN"/>
    <property type="match status" value="1"/>
</dbReference>
<dbReference type="OrthoDB" id="7875456at2"/>
<protein>
    <recommendedName>
        <fullName evidence="4">Endonuclease YncB(Thermonuclease family)</fullName>
    </recommendedName>
</protein>
<dbReference type="AlphaFoldDB" id="A0A2T0RTA1"/>
<dbReference type="EMBL" id="PVTD01000003">
    <property type="protein sequence ID" value="PRY24372.1"/>
    <property type="molecule type" value="Genomic_DNA"/>
</dbReference>
<feature type="signal peptide" evidence="1">
    <location>
        <begin position="1"/>
        <end position="16"/>
    </location>
</feature>